<gene>
    <name evidence="8" type="ORF">KXJ70_16015</name>
</gene>
<accession>A0ABS6VVE0</accession>
<dbReference type="NCBIfam" id="TIGR01352">
    <property type="entry name" value="tonB_Cterm"/>
    <property type="match status" value="1"/>
</dbReference>
<name>A0ABS6VVE0_9GAMM</name>
<organism evidence="8 9">
    <name type="scientific">Zhongshania aquimaris</name>
    <dbReference type="NCBI Taxonomy" id="2857107"/>
    <lineage>
        <taxon>Bacteria</taxon>
        <taxon>Pseudomonadati</taxon>
        <taxon>Pseudomonadota</taxon>
        <taxon>Gammaproteobacteria</taxon>
        <taxon>Cellvibrionales</taxon>
        <taxon>Spongiibacteraceae</taxon>
        <taxon>Zhongshania</taxon>
    </lineage>
</organism>
<keyword evidence="4 6" id="KW-0472">Membrane</keyword>
<protein>
    <submittedName>
        <fullName evidence="8">TonB family protein</fullName>
    </submittedName>
</protein>
<comment type="caution">
    <text evidence="8">The sequence shown here is derived from an EMBL/GenBank/DDBJ whole genome shotgun (WGS) entry which is preliminary data.</text>
</comment>
<proteinExistence type="predicted"/>
<reference evidence="8" key="1">
    <citation type="submission" date="2021-07" db="EMBL/GenBank/DDBJ databases">
        <title>Zhongshania sp. CAU 1632 isolated from seawater.</title>
        <authorList>
            <person name="Kim W."/>
        </authorList>
    </citation>
    <scope>NUCLEOTIDE SEQUENCE</scope>
    <source>
        <strain evidence="8">CAU 1632</strain>
    </source>
</reference>
<evidence type="ECO:0000256" key="5">
    <source>
        <dbReference type="SAM" id="MobiDB-lite"/>
    </source>
</evidence>
<keyword evidence="9" id="KW-1185">Reference proteome</keyword>
<keyword evidence="3 6" id="KW-1133">Transmembrane helix</keyword>
<evidence type="ECO:0000313" key="8">
    <source>
        <dbReference type="EMBL" id="MBW2942302.1"/>
    </source>
</evidence>
<dbReference type="EMBL" id="JAHWDQ010000005">
    <property type="protein sequence ID" value="MBW2942302.1"/>
    <property type="molecule type" value="Genomic_DNA"/>
</dbReference>
<dbReference type="InterPro" id="IPR006260">
    <property type="entry name" value="TonB/TolA_C"/>
</dbReference>
<feature type="transmembrane region" description="Helical" evidence="6">
    <location>
        <begin position="28"/>
        <end position="46"/>
    </location>
</feature>
<evidence type="ECO:0000256" key="2">
    <source>
        <dbReference type="ARBA" id="ARBA00022692"/>
    </source>
</evidence>
<sequence length="328" mass="35030">MTSVPSNSVLGFDCWGIHEDADRRFRKILRNVLLVTGLVLIGLPFWKVDPLREIAKQNPQEFYLEILPPAAIEKPKPAPPKVEVKKVDNKPVSKAKEKASTLAKAEDTAAEKKAAQRNIAAAKKAASASGVMAFSEQLATLRETNARTLVSPQVLRDRGSVVSRTESSTSNLLSVTTHGSGGAITSGEDVSDKGKKVELAAHNTQKIAVLTAGSQSGVAAAGVSGSGGGPKTRSLEEIQLAFDRSKSAFYAIFNRAARSDSTIGAGTVVVSLTIQPDGTVSECSVVSSSFFNPELKEKLIQRVKQIKFESKGVPVFSYDSYPISYVPR</sequence>
<feature type="domain" description="TonB C-terminal" evidence="7">
    <location>
        <begin position="266"/>
        <end position="310"/>
    </location>
</feature>
<dbReference type="InterPro" id="IPR037682">
    <property type="entry name" value="TonB_C"/>
</dbReference>
<evidence type="ECO:0000256" key="4">
    <source>
        <dbReference type="ARBA" id="ARBA00023136"/>
    </source>
</evidence>
<dbReference type="Pfam" id="PF03544">
    <property type="entry name" value="TonB_C"/>
    <property type="match status" value="1"/>
</dbReference>
<dbReference type="Proteomes" id="UP001166291">
    <property type="component" value="Unassembled WGS sequence"/>
</dbReference>
<comment type="subcellular location">
    <subcellularLocation>
        <location evidence="1">Membrane</location>
        <topology evidence="1">Single-pass membrane protein</topology>
    </subcellularLocation>
</comment>
<dbReference type="RefSeq" id="WP_219044550.1">
    <property type="nucleotide sequence ID" value="NZ_JAHWDQ010000005.1"/>
</dbReference>
<evidence type="ECO:0000256" key="3">
    <source>
        <dbReference type="ARBA" id="ARBA00022989"/>
    </source>
</evidence>
<evidence type="ECO:0000313" key="9">
    <source>
        <dbReference type="Proteomes" id="UP001166291"/>
    </source>
</evidence>
<evidence type="ECO:0000259" key="7">
    <source>
        <dbReference type="Pfam" id="PF03544"/>
    </source>
</evidence>
<evidence type="ECO:0000256" key="1">
    <source>
        <dbReference type="ARBA" id="ARBA00004167"/>
    </source>
</evidence>
<keyword evidence="2 6" id="KW-0812">Transmembrane</keyword>
<evidence type="ECO:0000256" key="6">
    <source>
        <dbReference type="SAM" id="Phobius"/>
    </source>
</evidence>
<feature type="region of interest" description="Disordered" evidence="5">
    <location>
        <begin position="88"/>
        <end position="107"/>
    </location>
</feature>